<dbReference type="GO" id="GO:0071555">
    <property type="term" value="P:cell wall organization"/>
    <property type="evidence" value="ECO:0007669"/>
    <property type="project" value="UniProtKB-KW"/>
</dbReference>
<dbReference type="Proteomes" id="UP000053676">
    <property type="component" value="Unassembled WGS sequence"/>
</dbReference>
<keyword evidence="7" id="KW-1185">Reference proteome</keyword>
<evidence type="ECO:0000259" key="5">
    <source>
        <dbReference type="SMART" id="SM00644"/>
    </source>
</evidence>
<comment type="catalytic activity">
    <reaction evidence="1">
        <text>Hydrolyzes the link between N-acetylmuramoyl residues and L-amino acid residues in certain cell-wall glycopeptides.</text>
        <dbReference type="EC" id="3.5.1.28"/>
    </reaction>
</comment>
<dbReference type="SUPFAM" id="SSF55846">
    <property type="entry name" value="N-acetylmuramoyl-L-alanine amidase-like"/>
    <property type="match status" value="1"/>
</dbReference>
<evidence type="ECO:0000256" key="2">
    <source>
        <dbReference type="ARBA" id="ARBA00011901"/>
    </source>
</evidence>
<evidence type="ECO:0000256" key="3">
    <source>
        <dbReference type="ARBA" id="ARBA00022801"/>
    </source>
</evidence>
<dbReference type="InterPro" id="IPR002502">
    <property type="entry name" value="Amidase_domain"/>
</dbReference>
<name>W2SJ98_NECAM</name>
<dbReference type="CDD" id="cd06583">
    <property type="entry name" value="PGRP"/>
    <property type="match status" value="1"/>
</dbReference>
<dbReference type="SMART" id="SM00644">
    <property type="entry name" value="Ami_2"/>
    <property type="match status" value="1"/>
</dbReference>
<dbReference type="GO" id="GO:0009253">
    <property type="term" value="P:peptidoglycan catabolic process"/>
    <property type="evidence" value="ECO:0007669"/>
    <property type="project" value="InterPro"/>
</dbReference>
<dbReference type="GO" id="GO:0009254">
    <property type="term" value="P:peptidoglycan turnover"/>
    <property type="evidence" value="ECO:0007669"/>
    <property type="project" value="TreeGrafter"/>
</dbReference>
<keyword evidence="4" id="KW-0961">Cell wall biogenesis/degradation</keyword>
<dbReference type="PANTHER" id="PTHR30417:SF1">
    <property type="entry name" value="N-ACETYLMURAMOYL-L-ALANINE AMIDASE AMID"/>
    <property type="match status" value="1"/>
</dbReference>
<feature type="domain" description="N-acetylmuramoyl-L-alanine amidase" evidence="5">
    <location>
        <begin position="57"/>
        <end position="186"/>
    </location>
</feature>
<gene>
    <name evidence="6" type="ORF">NECAME_15163</name>
</gene>
<dbReference type="PANTHER" id="PTHR30417">
    <property type="entry name" value="N-ACETYLMURAMOYL-L-ALANINE AMIDASE AMID"/>
    <property type="match status" value="1"/>
</dbReference>
<dbReference type="STRING" id="51031.W2SJ98"/>
<keyword evidence="3" id="KW-0378">Hydrolase</keyword>
<proteinExistence type="predicted"/>
<evidence type="ECO:0000256" key="1">
    <source>
        <dbReference type="ARBA" id="ARBA00001561"/>
    </source>
</evidence>
<protein>
    <recommendedName>
        <fullName evidence="2">N-acetylmuramoyl-L-alanine amidase</fullName>
        <ecNumber evidence="2">3.5.1.28</ecNumber>
    </recommendedName>
</protein>
<sequence>MDQFAWIRHCHWKKYYGDANLPNPPAPLATCADTGKCPIENQSPPTTFVLVDITDTTQNYGTTCTMPNIILLHHTVSPTADATIEALNQRGLSVQYIVARNGTVYQQVRDYYRAWHAGAGSWREIHDVNSYSVGIEIVNTGDEPFGQTQVDAVTALVAVLKKRWYVEPNYIIAHSDITPAHKDDPSGYFPWSTLYNGLSVFPDLFTSSLSKDKQHTAFNRHYSPEIFVKESVDPQTESTIHHQSNQYWYGISQERFQKLQSYN</sequence>
<dbReference type="InterPro" id="IPR036505">
    <property type="entry name" value="Amidase/PGRP_sf"/>
</dbReference>
<dbReference type="EMBL" id="KI669064">
    <property type="protein sequence ID" value="ETN69675.1"/>
    <property type="molecule type" value="Genomic_DNA"/>
</dbReference>
<dbReference type="OrthoDB" id="6604114at2759"/>
<dbReference type="GO" id="GO:0008745">
    <property type="term" value="F:N-acetylmuramoyl-L-alanine amidase activity"/>
    <property type="evidence" value="ECO:0007669"/>
    <property type="project" value="UniProtKB-EC"/>
</dbReference>
<dbReference type="Gene3D" id="3.40.80.10">
    <property type="entry name" value="Peptidoglycan recognition protein-like"/>
    <property type="match status" value="1"/>
</dbReference>
<dbReference type="InterPro" id="IPR051206">
    <property type="entry name" value="NAMLAA_amidase_2"/>
</dbReference>
<accession>W2SJ98</accession>
<evidence type="ECO:0000256" key="4">
    <source>
        <dbReference type="ARBA" id="ARBA00023316"/>
    </source>
</evidence>
<evidence type="ECO:0000313" key="7">
    <source>
        <dbReference type="Proteomes" id="UP000053676"/>
    </source>
</evidence>
<dbReference type="AlphaFoldDB" id="W2SJ98"/>
<organism evidence="6 7">
    <name type="scientific">Necator americanus</name>
    <name type="common">Human hookworm</name>
    <dbReference type="NCBI Taxonomy" id="51031"/>
    <lineage>
        <taxon>Eukaryota</taxon>
        <taxon>Metazoa</taxon>
        <taxon>Ecdysozoa</taxon>
        <taxon>Nematoda</taxon>
        <taxon>Chromadorea</taxon>
        <taxon>Rhabditida</taxon>
        <taxon>Rhabditina</taxon>
        <taxon>Rhabditomorpha</taxon>
        <taxon>Strongyloidea</taxon>
        <taxon>Ancylostomatidae</taxon>
        <taxon>Bunostominae</taxon>
        <taxon>Necator</taxon>
    </lineage>
</organism>
<evidence type="ECO:0000313" key="6">
    <source>
        <dbReference type="EMBL" id="ETN69675.1"/>
    </source>
</evidence>
<dbReference type="KEGG" id="nai:NECAME_15163"/>
<dbReference type="Pfam" id="PF01510">
    <property type="entry name" value="Amidase_2"/>
    <property type="match status" value="1"/>
</dbReference>
<reference evidence="7" key="1">
    <citation type="journal article" date="2014" name="Nat. Genet.">
        <title>Genome of the human hookworm Necator americanus.</title>
        <authorList>
            <person name="Tang Y.T."/>
            <person name="Gao X."/>
            <person name="Rosa B.A."/>
            <person name="Abubucker S."/>
            <person name="Hallsworth-Pepin K."/>
            <person name="Martin J."/>
            <person name="Tyagi R."/>
            <person name="Heizer E."/>
            <person name="Zhang X."/>
            <person name="Bhonagiri-Palsikar V."/>
            <person name="Minx P."/>
            <person name="Warren W.C."/>
            <person name="Wang Q."/>
            <person name="Zhan B."/>
            <person name="Hotez P.J."/>
            <person name="Sternberg P.W."/>
            <person name="Dougall A."/>
            <person name="Gaze S.T."/>
            <person name="Mulvenna J."/>
            <person name="Sotillo J."/>
            <person name="Ranganathan S."/>
            <person name="Rabelo E.M."/>
            <person name="Wilson R.K."/>
            <person name="Felgner P.L."/>
            <person name="Bethony J."/>
            <person name="Hawdon J.M."/>
            <person name="Gasser R.B."/>
            <person name="Loukas A."/>
            <person name="Mitreva M."/>
        </authorList>
    </citation>
    <scope>NUCLEOTIDE SEQUENCE [LARGE SCALE GENOMIC DNA]</scope>
</reference>
<dbReference type="EC" id="3.5.1.28" evidence="2"/>